<dbReference type="OrthoDB" id="57957at2759"/>
<name>A0A9P0B8M1_BRAAE</name>
<evidence type="ECO:0000256" key="2">
    <source>
        <dbReference type="ARBA" id="ARBA00008978"/>
    </source>
</evidence>
<keyword evidence="3 9" id="KW-0507">mRNA processing</keyword>
<proteinExistence type="inferred from homology"/>
<evidence type="ECO:0000256" key="9">
    <source>
        <dbReference type="RuleBase" id="RU369031"/>
    </source>
</evidence>
<accession>A0A9P0B8M1</accession>
<comment type="subcellular location">
    <subcellularLocation>
        <location evidence="1 9">Nucleus</location>
    </subcellularLocation>
</comment>
<evidence type="ECO:0000256" key="4">
    <source>
        <dbReference type="ARBA" id="ARBA00022801"/>
    </source>
</evidence>
<dbReference type="Proteomes" id="UP001154078">
    <property type="component" value="Chromosome 5"/>
</dbReference>
<sequence>MSDRKSFKIAAICASNMNRSMAIHEVLLKQGFYVKSFGTSKKICIPGDGPNLTLLFDFGTTYEEIYNQLKIKNYEVFAKLGLLSLLERNMKIKEKAERFQDHMENFDIIIACDKKVYHNVLDHMDKKTPTDFSTCHVINVNMEDRIDKACKDALFVAHLCMEFKKCKDLDYDIKKIVKKYEKSGKEFSYKLTLN</sequence>
<dbReference type="GO" id="GO:0006397">
    <property type="term" value="P:mRNA processing"/>
    <property type="evidence" value="ECO:0007669"/>
    <property type="project" value="UniProtKB-KW"/>
</dbReference>
<organism evidence="10 11">
    <name type="scientific">Brassicogethes aeneus</name>
    <name type="common">Rape pollen beetle</name>
    <name type="synonym">Meligethes aeneus</name>
    <dbReference type="NCBI Taxonomy" id="1431903"/>
    <lineage>
        <taxon>Eukaryota</taxon>
        <taxon>Metazoa</taxon>
        <taxon>Ecdysozoa</taxon>
        <taxon>Arthropoda</taxon>
        <taxon>Hexapoda</taxon>
        <taxon>Insecta</taxon>
        <taxon>Pterygota</taxon>
        <taxon>Neoptera</taxon>
        <taxon>Endopterygota</taxon>
        <taxon>Coleoptera</taxon>
        <taxon>Polyphaga</taxon>
        <taxon>Cucujiformia</taxon>
        <taxon>Nitidulidae</taxon>
        <taxon>Meligethinae</taxon>
        <taxon>Brassicogethes</taxon>
    </lineage>
</organism>
<keyword evidence="4 9" id="KW-0378">Hydrolase</keyword>
<reference evidence="10" key="1">
    <citation type="submission" date="2021-12" db="EMBL/GenBank/DDBJ databases">
        <authorList>
            <person name="King R."/>
        </authorList>
    </citation>
    <scope>NUCLEOTIDE SEQUENCE</scope>
</reference>
<keyword evidence="6 9" id="KW-0539">Nucleus</keyword>
<comment type="catalytic activity">
    <reaction evidence="8 9">
        <text>O-phospho-L-threonyl-[protein] + H2O = L-threonyl-[protein] + phosphate</text>
        <dbReference type="Rhea" id="RHEA:47004"/>
        <dbReference type="Rhea" id="RHEA-COMP:11060"/>
        <dbReference type="Rhea" id="RHEA-COMP:11605"/>
        <dbReference type="ChEBI" id="CHEBI:15377"/>
        <dbReference type="ChEBI" id="CHEBI:30013"/>
        <dbReference type="ChEBI" id="CHEBI:43474"/>
        <dbReference type="ChEBI" id="CHEBI:61977"/>
        <dbReference type="EC" id="3.1.3.16"/>
    </reaction>
</comment>
<comment type="function">
    <text evidence="9">Protein phosphatase that catalyzes the dephosphorylation of the C-terminal domain of RNA polymerase II. Plays a role in RNA processing and termination.</text>
</comment>
<evidence type="ECO:0000256" key="3">
    <source>
        <dbReference type="ARBA" id="ARBA00022664"/>
    </source>
</evidence>
<dbReference type="InterPro" id="IPR006811">
    <property type="entry name" value="RNA_pol_II_suA"/>
</dbReference>
<evidence type="ECO:0000313" key="11">
    <source>
        <dbReference type="Proteomes" id="UP001154078"/>
    </source>
</evidence>
<evidence type="ECO:0000256" key="1">
    <source>
        <dbReference type="ARBA" id="ARBA00004123"/>
    </source>
</evidence>
<evidence type="ECO:0000256" key="8">
    <source>
        <dbReference type="ARBA" id="ARBA00048336"/>
    </source>
</evidence>
<evidence type="ECO:0000256" key="5">
    <source>
        <dbReference type="ARBA" id="ARBA00022912"/>
    </source>
</evidence>
<dbReference type="Pfam" id="PF04722">
    <property type="entry name" value="Ssu72"/>
    <property type="match status" value="1"/>
</dbReference>
<comment type="similarity">
    <text evidence="2 9">Belongs to the SSU72 phosphatase family.</text>
</comment>
<evidence type="ECO:0000313" key="10">
    <source>
        <dbReference type="EMBL" id="CAH0557358.1"/>
    </source>
</evidence>
<comment type="catalytic activity">
    <reaction evidence="7 9">
        <text>O-phospho-L-seryl-[protein] + H2O = L-seryl-[protein] + phosphate</text>
        <dbReference type="Rhea" id="RHEA:20629"/>
        <dbReference type="Rhea" id="RHEA-COMP:9863"/>
        <dbReference type="Rhea" id="RHEA-COMP:11604"/>
        <dbReference type="ChEBI" id="CHEBI:15377"/>
        <dbReference type="ChEBI" id="CHEBI:29999"/>
        <dbReference type="ChEBI" id="CHEBI:43474"/>
        <dbReference type="ChEBI" id="CHEBI:83421"/>
        <dbReference type="EC" id="3.1.3.16"/>
    </reaction>
</comment>
<dbReference type="Gene3D" id="3.40.50.2300">
    <property type="match status" value="2"/>
</dbReference>
<protein>
    <recommendedName>
        <fullName evidence="9">RNA polymerase II subunit A C-terminal domain phosphatase SSU72</fullName>
        <shortName evidence="9">CTD phosphatase SSU72</shortName>
        <ecNumber evidence="9">3.1.3.16</ecNumber>
    </recommendedName>
</protein>
<dbReference type="AlphaFoldDB" id="A0A9P0B8M1"/>
<dbReference type="GO" id="GO:0005634">
    <property type="term" value="C:nucleus"/>
    <property type="evidence" value="ECO:0007669"/>
    <property type="project" value="UniProtKB-SubCell"/>
</dbReference>
<dbReference type="EMBL" id="OV121136">
    <property type="protein sequence ID" value="CAH0557358.1"/>
    <property type="molecule type" value="Genomic_DNA"/>
</dbReference>
<dbReference type="EC" id="3.1.3.16" evidence="9"/>
<dbReference type="PANTHER" id="PTHR20383">
    <property type="entry name" value="RNA POLYMERASE II SUBUNIT A C-TERMINAL DOMAIN PHOSPHATASE"/>
    <property type="match status" value="1"/>
</dbReference>
<gene>
    <name evidence="10" type="ORF">MELIAE_LOCUS8101</name>
</gene>
<evidence type="ECO:0000256" key="6">
    <source>
        <dbReference type="ARBA" id="ARBA00023242"/>
    </source>
</evidence>
<evidence type="ECO:0000256" key="7">
    <source>
        <dbReference type="ARBA" id="ARBA00047761"/>
    </source>
</evidence>
<keyword evidence="11" id="KW-1185">Reference proteome</keyword>
<dbReference type="GO" id="GO:0004722">
    <property type="term" value="F:protein serine/threonine phosphatase activity"/>
    <property type="evidence" value="ECO:0007669"/>
    <property type="project" value="UniProtKB-UniRule"/>
</dbReference>
<keyword evidence="5 9" id="KW-0904">Protein phosphatase</keyword>